<dbReference type="RefSeq" id="WP_191636130.1">
    <property type="nucleotide sequence ID" value="NZ_CABVHY010000005.1"/>
</dbReference>
<dbReference type="Proteomes" id="UP000379480">
    <property type="component" value="Unassembled WGS sequence"/>
</dbReference>
<dbReference type="InterPro" id="IPR003776">
    <property type="entry name" value="YcaO-like_dom"/>
</dbReference>
<evidence type="ECO:0000259" key="1">
    <source>
        <dbReference type="PROSITE" id="PS51664"/>
    </source>
</evidence>
<dbReference type="PANTHER" id="PTHR37809">
    <property type="entry name" value="RIBOSOMAL PROTEIN S12 METHYLTHIOTRANSFERASE ACCESSORY FACTOR YCAO"/>
    <property type="match status" value="1"/>
</dbReference>
<evidence type="ECO:0000313" key="2">
    <source>
        <dbReference type="EMBL" id="VVN84738.1"/>
    </source>
</evidence>
<dbReference type="PROSITE" id="PS51664">
    <property type="entry name" value="YCAO"/>
    <property type="match status" value="1"/>
</dbReference>
<dbReference type="EMBL" id="CABVHY010000005">
    <property type="protein sequence ID" value="VVN84738.1"/>
    <property type="molecule type" value="Genomic_DNA"/>
</dbReference>
<proteinExistence type="predicted"/>
<gene>
    <name evidence="2" type="ORF">PS723_01378</name>
</gene>
<name>A0A5E7AZA3_PSEFL</name>
<reference evidence="2 3" key="1">
    <citation type="submission" date="2019-09" db="EMBL/GenBank/DDBJ databases">
        <authorList>
            <person name="Chandra G."/>
            <person name="Truman W A."/>
        </authorList>
    </citation>
    <scope>NUCLEOTIDE SEQUENCE [LARGE SCALE GENOMIC DNA]</scope>
    <source>
        <strain evidence="2">PS723</strain>
    </source>
</reference>
<dbReference type="PANTHER" id="PTHR37809:SF1">
    <property type="entry name" value="RIBOSOMAL PROTEIN S12 METHYLTHIOTRANSFERASE ACCESSORY FACTOR YCAO"/>
    <property type="match status" value="1"/>
</dbReference>
<dbReference type="Gene3D" id="3.30.1330.230">
    <property type="match status" value="1"/>
</dbReference>
<accession>A0A5E7AZA3</accession>
<sequence length="399" mass="44391">MSERELSTFDAKNRIMSIIKNLDLRASTRYTHSGKLVATADLFDNRNTLVASGAGKGPDCLVGALAESIEHYATLHPSSTSMILQSCQAIASQKQTESDGLFTSLPLITDPIECFKLKTLCDTKQIFVPSVILCPQKKLVQDTHNNQSIRHLTRYSSNSGIAFGCTQAEALLHGINEAIERHILSTLFMSLCELHTNIDLYRPSEHLLKAALKNNSYALETANNLQILIIKNFFGVYFSAAFPKIASQDFFLSPLGSGCSMNVCIAIERAVTEQLQTSTLYGEMEKDQDRKTYEFLSTSERLTQLIHLDPIRNINLPLLSNRENKIHLSVSEQINHIHGNLLDNGKDIYRRTVKSYADHGVVEQVYIPGLERFNIIRNGSPVVPQHVLRGDSANIATAT</sequence>
<evidence type="ECO:0000313" key="3">
    <source>
        <dbReference type="Proteomes" id="UP000379480"/>
    </source>
</evidence>
<protein>
    <recommendedName>
        <fullName evidence="1">YcaO domain-containing protein</fullName>
    </recommendedName>
</protein>
<dbReference type="AlphaFoldDB" id="A0A5E7AZA3"/>
<organism evidence="2 3">
    <name type="scientific">Pseudomonas fluorescens</name>
    <dbReference type="NCBI Taxonomy" id="294"/>
    <lineage>
        <taxon>Bacteria</taxon>
        <taxon>Pseudomonadati</taxon>
        <taxon>Pseudomonadota</taxon>
        <taxon>Gammaproteobacteria</taxon>
        <taxon>Pseudomonadales</taxon>
        <taxon>Pseudomonadaceae</taxon>
        <taxon>Pseudomonas</taxon>
    </lineage>
</organism>
<dbReference type="Pfam" id="PF02624">
    <property type="entry name" value="YcaO"/>
    <property type="match status" value="1"/>
</dbReference>
<feature type="domain" description="YcaO" evidence="1">
    <location>
        <begin position="51"/>
        <end position="399"/>
    </location>
</feature>